<evidence type="ECO:0000313" key="5">
    <source>
        <dbReference type="EMBL" id="GAA1747191.1"/>
    </source>
</evidence>
<proteinExistence type="predicted"/>
<dbReference type="Pfam" id="PF00196">
    <property type="entry name" value="GerE"/>
    <property type="match status" value="1"/>
</dbReference>
<dbReference type="Proteomes" id="UP001501057">
    <property type="component" value="Unassembled WGS sequence"/>
</dbReference>
<evidence type="ECO:0000259" key="4">
    <source>
        <dbReference type="PROSITE" id="PS50043"/>
    </source>
</evidence>
<dbReference type="SUPFAM" id="SSF46894">
    <property type="entry name" value="C-terminal effector domain of the bipartite response regulators"/>
    <property type="match status" value="1"/>
</dbReference>
<feature type="domain" description="HTH luxR-type" evidence="4">
    <location>
        <begin position="217"/>
        <end position="282"/>
    </location>
</feature>
<sequence length="296" mass="32448">MHGLSLGMPGVGPLSPGTHFCALYSGPDERDRLLFPFLDEGLRHGDMAWCLVDDIEPSLVRDRAVGRDHPGPRPAGRLDVARATDVCLRSGEVDVDHTIQVLSDRVDAAEAAGFELFRAVGEMSWVLPRPRGGDDLLLHESALNRFVDHAPAVVMCLYDLRKFGADRLVDVLRTHAKVLLDGAMVDNPFHVDPAGAQAAACDDATAPQRLVTADEDVSPGWGSLTLAERRVASHVSRGTTNRTIAADLQVSRHTVDAHLKHIYLKLRIHSRVELTVLVLQHRLALDPPREVRPPRT</sequence>
<accession>A0ABN2K2S7</accession>
<evidence type="ECO:0000256" key="1">
    <source>
        <dbReference type="ARBA" id="ARBA00023015"/>
    </source>
</evidence>
<name>A0ABN2K2S7_9ACTN</name>
<dbReference type="Gene3D" id="1.10.10.10">
    <property type="entry name" value="Winged helix-like DNA-binding domain superfamily/Winged helix DNA-binding domain"/>
    <property type="match status" value="1"/>
</dbReference>
<dbReference type="SMART" id="SM00421">
    <property type="entry name" value="HTH_LUXR"/>
    <property type="match status" value="1"/>
</dbReference>
<dbReference type="Pfam" id="PF14417">
    <property type="entry name" value="MEDS"/>
    <property type="match status" value="1"/>
</dbReference>
<keyword evidence="6" id="KW-1185">Reference proteome</keyword>
<reference evidence="5 6" key="1">
    <citation type="journal article" date="2019" name="Int. J. Syst. Evol. Microbiol.">
        <title>The Global Catalogue of Microorganisms (GCM) 10K type strain sequencing project: providing services to taxonomists for standard genome sequencing and annotation.</title>
        <authorList>
            <consortium name="The Broad Institute Genomics Platform"/>
            <consortium name="The Broad Institute Genome Sequencing Center for Infectious Disease"/>
            <person name="Wu L."/>
            <person name="Ma J."/>
        </authorList>
    </citation>
    <scope>NUCLEOTIDE SEQUENCE [LARGE SCALE GENOMIC DNA]</scope>
    <source>
        <strain evidence="5 6">JCM 13518</strain>
    </source>
</reference>
<dbReference type="PROSITE" id="PS50043">
    <property type="entry name" value="HTH_LUXR_2"/>
    <property type="match status" value="1"/>
</dbReference>
<evidence type="ECO:0000313" key="6">
    <source>
        <dbReference type="Proteomes" id="UP001501057"/>
    </source>
</evidence>
<dbReference type="PROSITE" id="PS00622">
    <property type="entry name" value="HTH_LUXR_1"/>
    <property type="match status" value="1"/>
</dbReference>
<dbReference type="InterPro" id="IPR016032">
    <property type="entry name" value="Sig_transdc_resp-reg_C-effctor"/>
</dbReference>
<dbReference type="CDD" id="cd06170">
    <property type="entry name" value="LuxR_C_like"/>
    <property type="match status" value="1"/>
</dbReference>
<gene>
    <name evidence="5" type="ORF">GCM10009710_29130</name>
</gene>
<organism evidence="5 6">
    <name type="scientific">Aeromicrobium alkaliterrae</name>
    <dbReference type="NCBI Taxonomy" id="302168"/>
    <lineage>
        <taxon>Bacteria</taxon>
        <taxon>Bacillati</taxon>
        <taxon>Actinomycetota</taxon>
        <taxon>Actinomycetes</taxon>
        <taxon>Propionibacteriales</taxon>
        <taxon>Nocardioidaceae</taxon>
        <taxon>Aeromicrobium</taxon>
    </lineage>
</organism>
<evidence type="ECO:0000256" key="3">
    <source>
        <dbReference type="ARBA" id="ARBA00023163"/>
    </source>
</evidence>
<dbReference type="PANTHER" id="PTHR43214:SF41">
    <property type="entry name" value="NITRATE_NITRITE RESPONSE REGULATOR PROTEIN NARP"/>
    <property type="match status" value="1"/>
</dbReference>
<dbReference type="InterPro" id="IPR036388">
    <property type="entry name" value="WH-like_DNA-bd_sf"/>
</dbReference>
<dbReference type="InterPro" id="IPR039420">
    <property type="entry name" value="WalR-like"/>
</dbReference>
<dbReference type="PRINTS" id="PR00038">
    <property type="entry name" value="HTHLUXR"/>
</dbReference>
<evidence type="ECO:0000256" key="2">
    <source>
        <dbReference type="ARBA" id="ARBA00023125"/>
    </source>
</evidence>
<comment type="caution">
    <text evidence="5">The sequence shown here is derived from an EMBL/GenBank/DDBJ whole genome shotgun (WGS) entry which is preliminary data.</text>
</comment>
<keyword evidence="1" id="KW-0805">Transcription regulation</keyword>
<dbReference type="EMBL" id="BAAAME010000005">
    <property type="protein sequence ID" value="GAA1747191.1"/>
    <property type="molecule type" value="Genomic_DNA"/>
</dbReference>
<keyword evidence="2" id="KW-0238">DNA-binding</keyword>
<dbReference type="InterPro" id="IPR000792">
    <property type="entry name" value="Tscrpt_reg_LuxR_C"/>
</dbReference>
<keyword evidence="3" id="KW-0804">Transcription</keyword>
<dbReference type="PANTHER" id="PTHR43214">
    <property type="entry name" value="TWO-COMPONENT RESPONSE REGULATOR"/>
    <property type="match status" value="1"/>
</dbReference>
<protein>
    <recommendedName>
        <fullName evidence="4">HTH luxR-type domain-containing protein</fullName>
    </recommendedName>
</protein>
<dbReference type="InterPro" id="IPR025847">
    <property type="entry name" value="MEDS_domain"/>
</dbReference>